<keyword evidence="8" id="KW-1185">Reference proteome</keyword>
<evidence type="ECO:0000256" key="1">
    <source>
        <dbReference type="ARBA" id="ARBA00004123"/>
    </source>
</evidence>
<proteinExistence type="predicted"/>
<accession>A0A507C3I0</accession>
<feature type="compositionally biased region" description="Basic residues" evidence="5">
    <location>
        <begin position="398"/>
        <end position="409"/>
    </location>
</feature>
<evidence type="ECO:0000313" key="7">
    <source>
        <dbReference type="EMBL" id="TPX32654.1"/>
    </source>
</evidence>
<feature type="compositionally biased region" description="Acidic residues" evidence="5">
    <location>
        <begin position="635"/>
        <end position="662"/>
    </location>
</feature>
<dbReference type="GO" id="GO:0005634">
    <property type="term" value="C:nucleus"/>
    <property type="evidence" value="ECO:0007669"/>
    <property type="project" value="UniProtKB-SubCell"/>
</dbReference>
<evidence type="ECO:0000256" key="4">
    <source>
        <dbReference type="ARBA" id="ARBA00023242"/>
    </source>
</evidence>
<dbReference type="PANTHER" id="PTHR15272:SF0">
    <property type="entry name" value="CHROMATIN ASSEMBLY FACTOR 1 SUBUNIT A"/>
    <property type="match status" value="1"/>
</dbReference>
<dbReference type="Proteomes" id="UP000319731">
    <property type="component" value="Unassembled WGS sequence"/>
</dbReference>
<evidence type="ECO:0000259" key="6">
    <source>
        <dbReference type="Pfam" id="PF12253"/>
    </source>
</evidence>
<evidence type="ECO:0000256" key="5">
    <source>
        <dbReference type="SAM" id="MobiDB-lite"/>
    </source>
</evidence>
<feature type="compositionally biased region" description="Basic and acidic residues" evidence="5">
    <location>
        <begin position="447"/>
        <end position="457"/>
    </location>
</feature>
<dbReference type="AlphaFoldDB" id="A0A507C3I0"/>
<feature type="region of interest" description="Disordered" evidence="5">
    <location>
        <begin position="1"/>
        <end position="30"/>
    </location>
</feature>
<dbReference type="OrthoDB" id="440676at2759"/>
<dbReference type="EMBL" id="QEAO01000028">
    <property type="protein sequence ID" value="TPX32654.1"/>
    <property type="molecule type" value="Genomic_DNA"/>
</dbReference>
<dbReference type="GO" id="GO:0033186">
    <property type="term" value="C:CAF-1 complex"/>
    <property type="evidence" value="ECO:0007669"/>
    <property type="project" value="TreeGrafter"/>
</dbReference>
<keyword evidence="4" id="KW-0539">Nucleus</keyword>
<dbReference type="PANTHER" id="PTHR15272">
    <property type="entry name" value="CHROMATIN ASSEMBLY FACTOR 1 SUBUNIT A CAF-1 SUBUNIT A"/>
    <property type="match status" value="1"/>
</dbReference>
<comment type="caution">
    <text evidence="7">The sequence shown here is derived from an EMBL/GenBank/DDBJ whole genome shotgun (WGS) entry which is preliminary data.</text>
</comment>
<reference evidence="7 8" key="1">
    <citation type="journal article" date="2019" name="Sci. Rep.">
        <title>Comparative genomics of chytrid fungi reveal insights into the obligate biotrophic and pathogenic lifestyle of Synchytrium endobioticum.</title>
        <authorList>
            <person name="van de Vossenberg B.T.L.H."/>
            <person name="Warris S."/>
            <person name="Nguyen H.D.T."/>
            <person name="van Gent-Pelzer M.P.E."/>
            <person name="Joly D.L."/>
            <person name="van de Geest H.C."/>
            <person name="Bonants P.J.M."/>
            <person name="Smith D.S."/>
            <person name="Levesque C.A."/>
            <person name="van der Lee T.A.J."/>
        </authorList>
    </citation>
    <scope>NUCLEOTIDE SEQUENCE [LARGE SCALE GENOMIC DNA]</scope>
    <source>
        <strain evidence="7 8">JEL517</strain>
    </source>
</reference>
<dbReference type="GO" id="GO:0006281">
    <property type="term" value="P:DNA repair"/>
    <property type="evidence" value="ECO:0007669"/>
    <property type="project" value="UniProtKB-KW"/>
</dbReference>
<feature type="region of interest" description="Disordered" evidence="5">
    <location>
        <begin position="352"/>
        <end position="495"/>
    </location>
</feature>
<dbReference type="RefSeq" id="XP_031023832.1">
    <property type="nucleotide sequence ID" value="XM_031170212.1"/>
</dbReference>
<sequence>MATDETVIVVSDEDTPKQAAPEATITIDGNGDIDMQHGEQIRFVNVEAQPYLDLFPLIVNQDGQPDKKKRKDSPTDKDDAPTSEATPKSTQNLRKKAKTGHDAPQAALVSLKKNKVVFNEKKLDLSSHPSTAADIVAFHELKKTQKTKLDAFPAQCHPLLAKLVQDSELTVASLATNIHKKLCEFDADGAEPILSAGQIKKEISVIATRTNYGMEKDGVAIANLAIYRWEVNDLDLLGDLRDTIVPRRAVRVEAKEALRTLIAAMPQGEQDLLFVTKPKKGAAAAAASVATSSSSTAASSSTTPAAATKAAPLVPAAAAEAAGAESSSVIAASSSAAVVETLSVAAATVSLTPTESAPADVVSSSAPESTPIILEDDPVVELDEPHALTSKSAEPAKSTKKTPGKKKRKAAEIAQEEPVDESGAGPSGSDPAGDAEASPAKVNVAKADAEFKPEPKKAKAAPTKKSKDAPAKKGQTTLASFFTPGPKKDTPKPVKPDAASVVQAVIPFVPFHVKEHVFVAPYNWYEGPVGKGFMASLFSKEYELSITDVKKELRPPQISFKKTAQTPKEDPVVMNLFDVDASITEGDPLSKIRGLHWKLLQFHEDTRPAYWGTWSKKSKSVGRRPFTKVDILDYENDSEAEWEQDEDGEECRSDEEEEDDLASEAGSQVSEEGWLVPDGHLSDDEGATDERIPSTAEAAPTKRKLEPLVPVIIGLFFEGADDSPCHALLKECQYFAYNGNFPIDPYEVPLDDPIDWSEASKWKGKPTFTDEILRLMAPIVQGNASKLSVQVEEIRKQAPDLPLSNSALEKKIKELTEREQRTGDAKVKYYLKPEYEYLLRRVIASPKRYHQTKLVASPKKPPPPPEDELVRLLKDSPTNPNPCISRLDRIIRGGDIPEIVAVPELLNVASWNKNTILREKCMQTLRMHVETIDRLLSKCRASNEPKAMMNEFRKPWLAMLANKDFLLCIENNLASNDTPRRRVMCETMKLLQSLMTTSDQVCQAKVPDLKKTISEQWLQSLMTPLTQNRWSDVATECVKVIHILRQDLGHDAMPGMADTLLSQMKRNVPENCKSLVLDIFKVCLSNDNVQFDDATIARLHSVLQI</sequence>
<keyword evidence="2" id="KW-0227">DNA damage</keyword>
<dbReference type="InterPro" id="IPR022043">
    <property type="entry name" value="CAF1A_DD"/>
</dbReference>
<name>A0A507C3I0_9FUNG</name>
<dbReference type="Pfam" id="PF12253">
    <property type="entry name" value="CAF1A_dimeriz"/>
    <property type="match status" value="1"/>
</dbReference>
<dbReference type="GeneID" id="42005509"/>
<evidence type="ECO:0000256" key="3">
    <source>
        <dbReference type="ARBA" id="ARBA00023204"/>
    </source>
</evidence>
<protein>
    <recommendedName>
        <fullName evidence="6">Chromatin assembly factor 1 subunit A dimerization domain-containing protein</fullName>
    </recommendedName>
</protein>
<gene>
    <name evidence="7" type="ORF">SmJEL517_g04284</name>
</gene>
<feature type="domain" description="Chromatin assembly factor 1 subunit A dimerization" evidence="6">
    <location>
        <begin position="598"/>
        <end position="661"/>
    </location>
</feature>
<feature type="compositionally biased region" description="Basic and acidic residues" evidence="5">
    <location>
        <begin position="680"/>
        <end position="692"/>
    </location>
</feature>
<keyword evidence="3" id="KW-0234">DNA repair</keyword>
<feature type="compositionally biased region" description="Low complexity" evidence="5">
    <location>
        <begin position="352"/>
        <end position="369"/>
    </location>
</feature>
<feature type="compositionally biased region" description="Basic and acidic residues" evidence="5">
    <location>
        <begin position="486"/>
        <end position="495"/>
    </location>
</feature>
<feature type="region of interest" description="Disordered" evidence="5">
    <location>
        <begin position="58"/>
        <end position="104"/>
    </location>
</feature>
<dbReference type="GO" id="GO:0006334">
    <property type="term" value="P:nucleosome assembly"/>
    <property type="evidence" value="ECO:0007669"/>
    <property type="project" value="TreeGrafter"/>
</dbReference>
<feature type="region of interest" description="Disordered" evidence="5">
    <location>
        <begin position="635"/>
        <end position="700"/>
    </location>
</feature>
<dbReference type="STRING" id="1806994.A0A507C3I0"/>
<comment type="subcellular location">
    <subcellularLocation>
        <location evidence="1">Nucleus</location>
    </subcellularLocation>
</comment>
<feature type="compositionally biased region" description="Polar residues" evidence="5">
    <location>
        <begin position="83"/>
        <end position="92"/>
    </location>
</feature>
<organism evidence="7 8">
    <name type="scientific">Synchytrium microbalum</name>
    <dbReference type="NCBI Taxonomy" id="1806994"/>
    <lineage>
        <taxon>Eukaryota</taxon>
        <taxon>Fungi</taxon>
        <taxon>Fungi incertae sedis</taxon>
        <taxon>Chytridiomycota</taxon>
        <taxon>Chytridiomycota incertae sedis</taxon>
        <taxon>Chytridiomycetes</taxon>
        <taxon>Synchytriales</taxon>
        <taxon>Synchytriaceae</taxon>
        <taxon>Synchytrium</taxon>
    </lineage>
</organism>
<evidence type="ECO:0000313" key="8">
    <source>
        <dbReference type="Proteomes" id="UP000319731"/>
    </source>
</evidence>
<feature type="compositionally biased region" description="Low complexity" evidence="5">
    <location>
        <begin position="422"/>
        <end position="435"/>
    </location>
</feature>
<evidence type="ECO:0000256" key="2">
    <source>
        <dbReference type="ARBA" id="ARBA00022763"/>
    </source>
</evidence>